<gene>
    <name evidence="2" type="ORF">KL933_002216</name>
</gene>
<dbReference type="EMBL" id="JAHLUH010000005">
    <property type="protein sequence ID" value="KAG7728090.1"/>
    <property type="molecule type" value="Genomic_DNA"/>
</dbReference>
<comment type="caution">
    <text evidence="2">The sequence shown here is derived from an EMBL/GenBank/DDBJ whole genome shotgun (WGS) entry which is preliminary data.</text>
</comment>
<accession>A0AAN6I0T6</accession>
<reference evidence="2" key="1">
    <citation type="journal article" date="2021" name="G3 (Bethesda)">
        <title>Genomic diversity, chromosomal rearrangements, and interspecies hybridization in the ogataea polymorpha species complex.</title>
        <authorList>
            <person name="Hanson S.J."/>
            <person name="Cinneide E.O."/>
            <person name="Salzberg L.I."/>
            <person name="Wolfe K.H."/>
            <person name="McGowan J."/>
            <person name="Fitzpatrick D.A."/>
            <person name="Matlin K."/>
        </authorList>
    </citation>
    <scope>NUCLEOTIDE SEQUENCE</scope>
    <source>
        <strain evidence="2">83-405-1</strain>
    </source>
</reference>
<evidence type="ECO:0000256" key="1">
    <source>
        <dbReference type="SAM" id="MobiDB-lite"/>
    </source>
</evidence>
<sequence>MPRMSLSTPILSKMWSKRCNVTVSSTSTGYTHSRTSSGVVPKRTSNPFLDTSSTSLKQPSVDEFLEPCPARAGTNQAAVAPTTEGAGFISAGAAHPAAETAQGAPEKPRTAYLVLLDLSADVRHHVSASELARADRCDFALAHQLHHRIEHPRHCLCLCAVSSAKCRHLHFSHSQHQKTPARHPETIHAHHRERHRQTGSRVHCPADCAHKGDQEIGRPSGPPGPCWTALRPKLVGHPAAGQTDIRERGVRHWRRHKIPPRATPDQHFPGQGRAQPDVAGYYIHRGAENESFCPRLRSTGGVSVALRETEVQRAADHQDRLSHVPSLMGPHTDNTQKTIVA</sequence>
<evidence type="ECO:0000313" key="2">
    <source>
        <dbReference type="EMBL" id="KAG7728090.1"/>
    </source>
</evidence>
<organism evidence="2 3">
    <name type="scientific">Ogataea haglerorum</name>
    <dbReference type="NCBI Taxonomy" id="1937702"/>
    <lineage>
        <taxon>Eukaryota</taxon>
        <taxon>Fungi</taxon>
        <taxon>Dikarya</taxon>
        <taxon>Ascomycota</taxon>
        <taxon>Saccharomycotina</taxon>
        <taxon>Pichiomycetes</taxon>
        <taxon>Pichiales</taxon>
        <taxon>Pichiaceae</taxon>
        <taxon>Ogataea</taxon>
    </lineage>
</organism>
<feature type="region of interest" description="Disordered" evidence="1">
    <location>
        <begin position="25"/>
        <end position="55"/>
    </location>
</feature>
<protein>
    <submittedName>
        <fullName evidence="2">Uncharacterized protein</fullName>
    </submittedName>
</protein>
<name>A0AAN6I0T6_9ASCO</name>
<dbReference type="AlphaFoldDB" id="A0AAN6I0T6"/>
<evidence type="ECO:0000313" key="3">
    <source>
        <dbReference type="Proteomes" id="UP000738402"/>
    </source>
</evidence>
<dbReference type="Proteomes" id="UP000738402">
    <property type="component" value="Unassembled WGS sequence"/>
</dbReference>
<proteinExistence type="predicted"/>